<evidence type="ECO:0000313" key="1">
    <source>
        <dbReference type="EMBL" id="EDN94458.1"/>
    </source>
</evidence>
<dbReference type="RefSeq" id="XP_001588784.1">
    <property type="nucleotide sequence ID" value="XM_001588734.1"/>
</dbReference>
<dbReference type="KEGG" id="ssl:SS1G_10331"/>
<reference evidence="2" key="1">
    <citation type="journal article" date="2011" name="PLoS Genet.">
        <title>Genomic analysis of the necrotrophic fungal pathogens Sclerotinia sclerotiorum and Botrytis cinerea.</title>
        <authorList>
            <person name="Amselem J."/>
            <person name="Cuomo C.A."/>
            <person name="van Kan J.A."/>
            <person name="Viaud M."/>
            <person name="Benito E.P."/>
            <person name="Couloux A."/>
            <person name="Coutinho P.M."/>
            <person name="de Vries R.P."/>
            <person name="Dyer P.S."/>
            <person name="Fillinger S."/>
            <person name="Fournier E."/>
            <person name="Gout L."/>
            <person name="Hahn M."/>
            <person name="Kohn L."/>
            <person name="Lapalu N."/>
            <person name="Plummer K.M."/>
            <person name="Pradier J.M."/>
            <person name="Quevillon E."/>
            <person name="Sharon A."/>
            <person name="Simon A."/>
            <person name="ten Have A."/>
            <person name="Tudzynski B."/>
            <person name="Tudzynski P."/>
            <person name="Wincker P."/>
            <person name="Andrew M."/>
            <person name="Anthouard V."/>
            <person name="Beever R.E."/>
            <person name="Beffa R."/>
            <person name="Benoit I."/>
            <person name="Bouzid O."/>
            <person name="Brault B."/>
            <person name="Chen Z."/>
            <person name="Choquer M."/>
            <person name="Collemare J."/>
            <person name="Cotton P."/>
            <person name="Danchin E.G."/>
            <person name="Da Silva C."/>
            <person name="Gautier A."/>
            <person name="Giraud C."/>
            <person name="Giraud T."/>
            <person name="Gonzalez C."/>
            <person name="Grossetete S."/>
            <person name="Guldener U."/>
            <person name="Henrissat B."/>
            <person name="Howlett B.J."/>
            <person name="Kodira C."/>
            <person name="Kretschmer M."/>
            <person name="Lappartient A."/>
            <person name="Leroch M."/>
            <person name="Levis C."/>
            <person name="Mauceli E."/>
            <person name="Neuveglise C."/>
            <person name="Oeser B."/>
            <person name="Pearson M."/>
            <person name="Poulain J."/>
            <person name="Poussereau N."/>
            <person name="Quesneville H."/>
            <person name="Rascle C."/>
            <person name="Schumacher J."/>
            <person name="Segurens B."/>
            <person name="Sexton A."/>
            <person name="Silva E."/>
            <person name="Sirven C."/>
            <person name="Soanes D.M."/>
            <person name="Talbot N.J."/>
            <person name="Templeton M."/>
            <person name="Yandava C."/>
            <person name="Yarden O."/>
            <person name="Zeng Q."/>
            <person name="Rollins J.A."/>
            <person name="Lebrun M.H."/>
            <person name="Dickman M."/>
        </authorList>
    </citation>
    <scope>NUCLEOTIDE SEQUENCE [LARGE SCALE GENOMIC DNA]</scope>
    <source>
        <strain evidence="2">ATCC 18683 / 1980 / Ss-1</strain>
    </source>
</reference>
<dbReference type="AlphaFoldDB" id="A7EYB6"/>
<gene>
    <name evidence="1" type="ORF">SS1G_10331</name>
</gene>
<sequence>MSSAPSDLSLSPDQRYDNDQMIMAWIAALVAEGCPPFANDHEVHCMIYKAGWKEFDKAFGSHPVEMAGDMVHQLEELHGLPI</sequence>
<proteinExistence type="predicted"/>
<dbReference type="EMBL" id="CH476635">
    <property type="protein sequence ID" value="EDN94458.1"/>
    <property type="molecule type" value="Genomic_DNA"/>
</dbReference>
<accession>A7EYB6</accession>
<organism evidence="1 2">
    <name type="scientific">Sclerotinia sclerotiorum (strain ATCC 18683 / 1980 / Ss-1)</name>
    <name type="common">White mold</name>
    <name type="synonym">Whetzelinia sclerotiorum</name>
    <dbReference type="NCBI Taxonomy" id="665079"/>
    <lineage>
        <taxon>Eukaryota</taxon>
        <taxon>Fungi</taxon>
        <taxon>Dikarya</taxon>
        <taxon>Ascomycota</taxon>
        <taxon>Pezizomycotina</taxon>
        <taxon>Leotiomycetes</taxon>
        <taxon>Helotiales</taxon>
        <taxon>Sclerotiniaceae</taxon>
        <taxon>Sclerotinia</taxon>
    </lineage>
</organism>
<dbReference type="GeneID" id="5484828"/>
<name>A7EYB6_SCLS1</name>
<dbReference type="Proteomes" id="UP000001312">
    <property type="component" value="Unassembled WGS sequence"/>
</dbReference>
<dbReference type="InParanoid" id="A7EYB6"/>
<keyword evidence="2" id="KW-1185">Reference proteome</keyword>
<evidence type="ECO:0000313" key="2">
    <source>
        <dbReference type="Proteomes" id="UP000001312"/>
    </source>
</evidence>
<dbReference type="HOGENOM" id="CLU_2559690_0_0_1"/>
<protein>
    <submittedName>
        <fullName evidence="1">Uncharacterized protein</fullName>
    </submittedName>
</protein>